<dbReference type="GO" id="GO:0000785">
    <property type="term" value="C:chromatin"/>
    <property type="evidence" value="ECO:0007669"/>
    <property type="project" value="TreeGrafter"/>
</dbReference>
<dbReference type="GO" id="GO:0003723">
    <property type="term" value="F:RNA binding"/>
    <property type="evidence" value="ECO:0007669"/>
    <property type="project" value="UniProtKB-UniRule"/>
</dbReference>
<evidence type="ECO:0000313" key="5">
    <source>
        <dbReference type="EMBL" id="KAI1702327.1"/>
    </source>
</evidence>
<keyword evidence="3" id="KW-0694">RNA-binding</keyword>
<dbReference type="InterPro" id="IPR012677">
    <property type="entry name" value="Nucleotide-bd_a/b_plait_sf"/>
</dbReference>
<dbReference type="PANTHER" id="PTHR48033">
    <property type="entry name" value="RNA-BINDING (RRM/RBD/RNP MOTIFS) FAMILY PROTEIN"/>
    <property type="match status" value="1"/>
</dbReference>
<protein>
    <submittedName>
        <fullName evidence="5">RNA recognition motif domain-containing protein</fullName>
    </submittedName>
</protein>
<gene>
    <name evidence="5" type="ORF">DdX_15509</name>
</gene>
<dbReference type="GO" id="GO:0010468">
    <property type="term" value="P:regulation of gene expression"/>
    <property type="evidence" value="ECO:0007669"/>
    <property type="project" value="TreeGrafter"/>
</dbReference>
<proteinExistence type="predicted"/>
<feature type="domain" description="RRM" evidence="4">
    <location>
        <begin position="111"/>
        <end position="195"/>
    </location>
</feature>
<comment type="caution">
    <text evidence="5">The sequence shown here is derived from an EMBL/GenBank/DDBJ whole genome shotgun (WGS) entry which is preliminary data.</text>
</comment>
<evidence type="ECO:0000313" key="6">
    <source>
        <dbReference type="Proteomes" id="UP001201812"/>
    </source>
</evidence>
<reference evidence="5" key="1">
    <citation type="submission" date="2022-01" db="EMBL/GenBank/DDBJ databases">
        <title>Genome Sequence Resource for Two Populations of Ditylenchus destructor, the Migratory Endoparasitic Phytonematode.</title>
        <authorList>
            <person name="Zhang H."/>
            <person name="Lin R."/>
            <person name="Xie B."/>
        </authorList>
    </citation>
    <scope>NUCLEOTIDE SEQUENCE</scope>
    <source>
        <strain evidence="5">BazhouSP</strain>
    </source>
</reference>
<accession>A0AAD4MS09</accession>
<dbReference type="GO" id="GO:0005654">
    <property type="term" value="C:nucleoplasm"/>
    <property type="evidence" value="ECO:0007669"/>
    <property type="project" value="TreeGrafter"/>
</dbReference>
<evidence type="ECO:0000259" key="4">
    <source>
        <dbReference type="PROSITE" id="PS50102"/>
    </source>
</evidence>
<evidence type="ECO:0000256" key="3">
    <source>
        <dbReference type="PROSITE-ProRule" id="PRU00176"/>
    </source>
</evidence>
<dbReference type="SMART" id="SM00360">
    <property type="entry name" value="RRM"/>
    <property type="match status" value="2"/>
</dbReference>
<dbReference type="PANTHER" id="PTHR48033:SF10">
    <property type="entry name" value="RNA-BINDING PROTEIN SQUID"/>
    <property type="match status" value="1"/>
</dbReference>
<comment type="subcellular location">
    <subcellularLocation>
        <location evidence="1">Nucleus</location>
    </subcellularLocation>
</comment>
<feature type="domain" description="RRM" evidence="4">
    <location>
        <begin position="208"/>
        <end position="284"/>
    </location>
</feature>
<dbReference type="EMBL" id="JAKKPZ010000100">
    <property type="protein sequence ID" value="KAI1702327.1"/>
    <property type="molecule type" value="Genomic_DNA"/>
</dbReference>
<evidence type="ECO:0000256" key="1">
    <source>
        <dbReference type="ARBA" id="ARBA00004123"/>
    </source>
</evidence>
<keyword evidence="2" id="KW-0539">Nucleus</keyword>
<dbReference type="Pfam" id="PF00076">
    <property type="entry name" value="RRM_1"/>
    <property type="match status" value="1"/>
</dbReference>
<name>A0AAD4MS09_9BILA</name>
<sequence>MSAEFSGDNTKVQRQLTKDVGLSQSVRLQSTDDNSDKNIILKLPPNATGISVEHSSEKSLDGTNLRVILNISVLQSNESTPESEQSNQLFKTVETKFQRHRELKVNIKQQNEILINGLSKNVSEDDLLAYFSQFGDVETCGSFVEWGYVTFKSPDAVKQVLNFAPHYIIADKITNESAELLAVMKKFMRTKYQNYRELKFSRNPFSEYIISIDGLTQDISQDAIRDYFSQFGHVNFCENKWPKGWVSFKSSNAVNEVLNSGSHHIVGDRIINENQELFALMKKAMPIKHQSQQELKNENAESLVKRELKVTISRLAKEWFSKIYTRERLAYLKMLAIGVVLIQDVTQASTLISSHTHDSSEMTFSELKKKENPRLSPRMHACSLFRKPYLPVLAIFVGKTGTNRQLSPRGSD</sequence>
<dbReference type="SUPFAM" id="SSF54928">
    <property type="entry name" value="RNA-binding domain, RBD"/>
    <property type="match status" value="1"/>
</dbReference>
<dbReference type="PROSITE" id="PS50102">
    <property type="entry name" value="RRM"/>
    <property type="match status" value="2"/>
</dbReference>
<dbReference type="InterPro" id="IPR000504">
    <property type="entry name" value="RRM_dom"/>
</dbReference>
<organism evidence="5 6">
    <name type="scientific">Ditylenchus destructor</name>
    <dbReference type="NCBI Taxonomy" id="166010"/>
    <lineage>
        <taxon>Eukaryota</taxon>
        <taxon>Metazoa</taxon>
        <taxon>Ecdysozoa</taxon>
        <taxon>Nematoda</taxon>
        <taxon>Chromadorea</taxon>
        <taxon>Rhabditida</taxon>
        <taxon>Tylenchina</taxon>
        <taxon>Tylenchomorpha</taxon>
        <taxon>Sphaerularioidea</taxon>
        <taxon>Anguinidae</taxon>
        <taxon>Anguininae</taxon>
        <taxon>Ditylenchus</taxon>
    </lineage>
</organism>
<dbReference type="AlphaFoldDB" id="A0AAD4MS09"/>
<keyword evidence="6" id="KW-1185">Reference proteome</keyword>
<dbReference type="Proteomes" id="UP001201812">
    <property type="component" value="Unassembled WGS sequence"/>
</dbReference>
<dbReference type="InterPro" id="IPR035979">
    <property type="entry name" value="RBD_domain_sf"/>
</dbReference>
<dbReference type="Gene3D" id="3.30.70.330">
    <property type="match status" value="2"/>
</dbReference>
<evidence type="ECO:0000256" key="2">
    <source>
        <dbReference type="ARBA" id="ARBA00023242"/>
    </source>
</evidence>